<proteinExistence type="predicted"/>
<gene>
    <name evidence="2" type="ORF">I4I82_30075</name>
</gene>
<protein>
    <submittedName>
        <fullName evidence="2">DUF4032 domain-containing protein</fullName>
    </submittedName>
</protein>
<dbReference type="InterPro" id="IPR025111">
    <property type="entry name" value="DUF4032"/>
</dbReference>
<dbReference type="RefSeq" id="WP_218593155.1">
    <property type="nucleotide sequence ID" value="NZ_JADQDE010000210.1"/>
</dbReference>
<feature type="domain" description="DUF4032" evidence="1">
    <location>
        <begin position="227"/>
        <end position="392"/>
    </location>
</feature>
<keyword evidence="3" id="KW-1185">Reference proteome</keyword>
<dbReference type="EMBL" id="JADQDF010000001">
    <property type="protein sequence ID" value="MBW0131893.1"/>
    <property type="molecule type" value="Genomic_DNA"/>
</dbReference>
<dbReference type="Proteomes" id="UP000694300">
    <property type="component" value="Unassembled WGS sequence"/>
</dbReference>
<comment type="caution">
    <text evidence="2">The sequence shown here is derived from an EMBL/GenBank/DDBJ whole genome shotgun (WGS) entry which is preliminary data.</text>
</comment>
<organism evidence="2 3">
    <name type="scientific">Pseudonocardia oceani</name>
    <dbReference type="NCBI Taxonomy" id="2792013"/>
    <lineage>
        <taxon>Bacteria</taxon>
        <taxon>Bacillati</taxon>
        <taxon>Actinomycetota</taxon>
        <taxon>Actinomycetes</taxon>
        <taxon>Pseudonocardiales</taxon>
        <taxon>Pseudonocardiaceae</taxon>
        <taxon>Pseudonocardia</taxon>
    </lineage>
</organism>
<name>A0ABS6UJ16_9PSEU</name>
<dbReference type="Pfam" id="PF06293">
    <property type="entry name" value="Kdo"/>
    <property type="match status" value="1"/>
</dbReference>
<sequence>MRFIFRPPAAHAAGLLTLPWSTPLEEWDDEHLLEVAQRGISRHVVRFVEADGMVYALKEIDERLARREYRLLGELESMGMPAVSVLGICVERGDDQDAILVTRFLEYSMSYRYVFSHGHTHQPTDQLIDAMVELLARLHLAGLFWGDCSLSNTLFRPDAGSVAAYLVDAETAELHPSLTDGQRGFDIDYAVERVGGELLDLQAGGLLPPDVDPITVAAELPLRYHALWDELTREELLQPEEQRYRVAERIDRLNELGFDVDEIELVTTDEGARLKVHTRVAESGRHRHRLFTLTGLQVTENQARRLLNDVVSHRAYLEQKEGRSLPESVAAHRWRSEVYDKVMAMVPADLSDRLAPAEVFHEILEHRWFLSEAAGRDVGTTAAARSYVQKILPSTPKTLTVLPEGPGSPS</sequence>
<reference evidence="2 3" key="1">
    <citation type="submission" date="2020-11" db="EMBL/GenBank/DDBJ databases">
        <title>Pseudonocardia abyssalis sp. nov. and Pseudonocardia oceani sp. nov., description and phylogenomic analysis of two novel actinomycetes isolated from the deep Southern Ocean.</title>
        <authorList>
            <person name="Parra J."/>
        </authorList>
    </citation>
    <scope>NUCLEOTIDE SEQUENCE [LARGE SCALE GENOMIC DNA]</scope>
    <source>
        <strain evidence="3">KRD185</strain>
    </source>
</reference>
<dbReference type="Pfam" id="PF13224">
    <property type="entry name" value="DUF4032"/>
    <property type="match status" value="1"/>
</dbReference>
<evidence type="ECO:0000313" key="2">
    <source>
        <dbReference type="EMBL" id="MBW0131893.1"/>
    </source>
</evidence>
<evidence type="ECO:0000259" key="1">
    <source>
        <dbReference type="Pfam" id="PF13224"/>
    </source>
</evidence>
<accession>A0ABS6UJ16</accession>
<evidence type="ECO:0000313" key="3">
    <source>
        <dbReference type="Proteomes" id="UP000694300"/>
    </source>
</evidence>